<dbReference type="InterPro" id="IPR010752">
    <property type="entry name" value="DUF1329"/>
</dbReference>
<dbReference type="CDD" id="cd16329">
    <property type="entry name" value="LolA_like"/>
    <property type="match status" value="1"/>
</dbReference>
<sequence length="460" mass="51954">MRSSHRLPALLIAAGAVAAIALIIPAHAAVPDAQAAQLGGVLTPLGAEVVGNAEGTIPPWNGGLLGAPPCFAGAGSRYCDPFAHEQALFTITPQNLGQYKDRLSEGQRAMFEQYQDYAMPVYPSRRTASAPPWVYAATRANASRAELTENGEALHDAATGIAFPIPQNGREVIWNHRTRYRGVALRRWNNQFAVTAAGIVNAVKFREDVLFNYSQNGAAPDDLDDWLMFVALVIKQPERLAGTILLLHEPLDPEEEDPRAWQFNPGQRSLLSLRRATNIGYDNAALAADRLLTNDQFDSFSGAMDRYDWKLLGKQELFVPYNSYRLHSDQYRYSEILGKHHIEPALTRYELHRVWVVEARAKPGIVHIYDRRVFFVDEDSWQIVMADLYDRRGELWRLQETHTINQYDKLRIAPVAQVVYDLPDRRYLVQGLNNEDPEDQDMDFDADDFSPGRVRRRAKK</sequence>
<feature type="region of interest" description="Disordered" evidence="1">
    <location>
        <begin position="432"/>
        <end position="460"/>
    </location>
</feature>
<comment type="caution">
    <text evidence="3">The sequence shown here is derived from an EMBL/GenBank/DDBJ whole genome shotgun (WGS) entry which is preliminary data.</text>
</comment>
<gene>
    <name evidence="3" type="ORF">RM530_00665</name>
</gene>
<keyword evidence="2" id="KW-0732">Signal</keyword>
<dbReference type="EMBL" id="JAVRIC010000001">
    <property type="protein sequence ID" value="MDT0495880.1"/>
    <property type="molecule type" value="Genomic_DNA"/>
</dbReference>
<accession>A0ABU2WEC7</accession>
<protein>
    <submittedName>
        <fullName evidence="3">DUF1329 domain-containing protein</fullName>
    </submittedName>
</protein>
<evidence type="ECO:0000313" key="4">
    <source>
        <dbReference type="Proteomes" id="UP001254608"/>
    </source>
</evidence>
<reference evidence="3 4" key="1">
    <citation type="submission" date="2023-09" db="EMBL/GenBank/DDBJ databases">
        <authorList>
            <person name="Rey-Velasco X."/>
        </authorList>
    </citation>
    <scope>NUCLEOTIDE SEQUENCE [LARGE SCALE GENOMIC DNA]</scope>
    <source>
        <strain evidence="3 4">W345</strain>
    </source>
</reference>
<proteinExistence type="predicted"/>
<feature type="compositionally biased region" description="Acidic residues" evidence="1">
    <location>
        <begin position="435"/>
        <end position="448"/>
    </location>
</feature>
<evidence type="ECO:0000256" key="2">
    <source>
        <dbReference type="SAM" id="SignalP"/>
    </source>
</evidence>
<dbReference type="RefSeq" id="WP_311363272.1">
    <property type="nucleotide sequence ID" value="NZ_JAVRIC010000001.1"/>
</dbReference>
<name>A0ABU2WEC7_9GAMM</name>
<feature type="signal peptide" evidence="2">
    <location>
        <begin position="1"/>
        <end position="28"/>
    </location>
</feature>
<dbReference type="Pfam" id="PF07044">
    <property type="entry name" value="DUF1329"/>
    <property type="match status" value="1"/>
</dbReference>
<dbReference type="Gene3D" id="2.50.20.10">
    <property type="entry name" value="Lipoprotein localisation LolA/LolB/LppX"/>
    <property type="match status" value="1"/>
</dbReference>
<keyword evidence="4" id="KW-1185">Reference proteome</keyword>
<dbReference type="Proteomes" id="UP001254608">
    <property type="component" value="Unassembled WGS sequence"/>
</dbReference>
<organism evidence="3 4">
    <name type="scientific">Banduia mediterranea</name>
    <dbReference type="NCBI Taxonomy" id="3075609"/>
    <lineage>
        <taxon>Bacteria</taxon>
        <taxon>Pseudomonadati</taxon>
        <taxon>Pseudomonadota</taxon>
        <taxon>Gammaproteobacteria</taxon>
        <taxon>Nevskiales</taxon>
        <taxon>Algiphilaceae</taxon>
        <taxon>Banduia</taxon>
    </lineage>
</organism>
<evidence type="ECO:0000256" key="1">
    <source>
        <dbReference type="SAM" id="MobiDB-lite"/>
    </source>
</evidence>
<evidence type="ECO:0000313" key="3">
    <source>
        <dbReference type="EMBL" id="MDT0495880.1"/>
    </source>
</evidence>
<feature type="chain" id="PRO_5045450416" evidence="2">
    <location>
        <begin position="29"/>
        <end position="460"/>
    </location>
</feature>